<evidence type="ECO:0000256" key="7">
    <source>
        <dbReference type="HAMAP-Rule" id="MF_00332"/>
    </source>
</evidence>
<dbReference type="Gene3D" id="3.90.640.10">
    <property type="entry name" value="Actin, Chain A, domain 4"/>
    <property type="match status" value="1"/>
</dbReference>
<sequence>MARAVGIDLGTTNSVVSVLEGGEPVVVANSEGSRTTPSVVAFARNGEVLVGQPAKNQAVTNVDRTIRSVKRHIGTDWTVAIDGKDYTPQEISARILMKLKRDAEAYLGEDITDAVITVPAYFNDAQRQATKEAGQIAGLEVQRIVNEPTAAALAYGLDKADKDQTILVFDLGGGTFDVSLLDIGDGVVEVRATSGDNHLGGDDWDDRIVTWLVDKFKASAGIDLTKDKMAMQRLREAAEKAKIELSSGQSTSINLPYITVDADKNPLFLDEQLSRAEFQKITQDLLDRTRKPFQSVIKDAGVSISDIDHVVMVGGSTRMPAVTELVKELSGKEPNKGVNPDEVVAVGAALQAGVLAGEVKDVLLLDVTPLSLGIETKGGVMTKLIERNTTIPTKRSETFTTADDNQPSVQIQVFQGEREIASANKLLGSFELTGIPPAPRGTPQIEVTFDIDVNGIVHVTAKDKGTGKENTIKIQEGSGLSQDDIDRMIKDAEAHAEEDRKRREEATARNDAEALVYQTEKFIKEQREAEGGSKVPEETLAKVEGAITEAKSALEGNDITAIKSAMEKLGVESQALGQAIYEATQAEQGAAGAEGQSQPKADDNVVDAEVVEDDEQERK</sequence>
<keyword evidence="2 7" id="KW-0597">Phosphoprotein</keyword>
<organism evidence="11 12">
    <name type="scientific">Mycobacterium yunnanensis</name>
    <dbReference type="NCBI Taxonomy" id="368477"/>
    <lineage>
        <taxon>Bacteria</taxon>
        <taxon>Bacillati</taxon>
        <taxon>Actinomycetota</taxon>
        <taxon>Actinomycetes</taxon>
        <taxon>Mycobacteriales</taxon>
        <taxon>Mycobacteriaceae</taxon>
        <taxon>Mycobacterium</taxon>
    </lineage>
</organism>
<feature type="compositionally biased region" description="Acidic residues" evidence="10">
    <location>
        <begin position="604"/>
        <end position="619"/>
    </location>
</feature>
<dbReference type="Gene3D" id="2.60.34.10">
    <property type="entry name" value="Substrate Binding Domain Of DNAk, Chain A, domain 1"/>
    <property type="match status" value="1"/>
</dbReference>
<evidence type="ECO:0000256" key="8">
    <source>
        <dbReference type="RuleBase" id="RU003322"/>
    </source>
</evidence>
<dbReference type="FunFam" id="2.60.34.10:FF:000014">
    <property type="entry name" value="Chaperone protein DnaK HSP70"/>
    <property type="match status" value="1"/>
</dbReference>
<keyword evidence="4 7" id="KW-0067">ATP-binding</keyword>
<dbReference type="Proteomes" id="UP001141629">
    <property type="component" value="Unassembled WGS sequence"/>
</dbReference>
<name>A0A9X2YKI2_9MYCO</name>
<evidence type="ECO:0000313" key="11">
    <source>
        <dbReference type="EMBL" id="MCV7421017.1"/>
    </source>
</evidence>
<dbReference type="HAMAP" id="MF_00332">
    <property type="entry name" value="DnaK"/>
    <property type="match status" value="1"/>
</dbReference>
<evidence type="ECO:0000256" key="1">
    <source>
        <dbReference type="ARBA" id="ARBA00007381"/>
    </source>
</evidence>
<evidence type="ECO:0000256" key="5">
    <source>
        <dbReference type="ARBA" id="ARBA00023016"/>
    </source>
</evidence>
<reference evidence="11" key="2">
    <citation type="journal article" date="2022" name="BMC Genomics">
        <title>Comparative genome analysis of mycobacteria focusing on tRNA and non-coding RNA.</title>
        <authorList>
            <person name="Behra P.R.K."/>
            <person name="Pettersson B.M.F."/>
            <person name="Ramesh M."/>
            <person name="Das S."/>
            <person name="Dasgupta S."/>
            <person name="Kirsebom L.A."/>
        </authorList>
    </citation>
    <scope>NUCLEOTIDE SEQUENCE</scope>
    <source>
        <strain evidence="11">DSM 44838</strain>
    </source>
</reference>
<dbReference type="PANTHER" id="PTHR19375">
    <property type="entry name" value="HEAT SHOCK PROTEIN 70KDA"/>
    <property type="match status" value="1"/>
</dbReference>
<proteinExistence type="evidence at transcript level"/>
<keyword evidence="5 7" id="KW-0346">Stress response</keyword>
<dbReference type="InterPro" id="IPR029047">
    <property type="entry name" value="HSP70_peptide-bd_sf"/>
</dbReference>
<dbReference type="AlphaFoldDB" id="A0A9X2YKI2"/>
<evidence type="ECO:0000256" key="6">
    <source>
        <dbReference type="ARBA" id="ARBA00023186"/>
    </source>
</evidence>
<dbReference type="PRINTS" id="PR00301">
    <property type="entry name" value="HEATSHOCK70"/>
</dbReference>
<dbReference type="FunFam" id="3.30.420.40:FF:000071">
    <property type="entry name" value="Molecular chaperone DnaK"/>
    <property type="match status" value="1"/>
</dbReference>
<comment type="caution">
    <text evidence="11">The sequence shown here is derived from an EMBL/GenBank/DDBJ whole genome shotgun (WGS) entry which is preliminary data.</text>
</comment>
<evidence type="ECO:0000256" key="9">
    <source>
        <dbReference type="SAM" id="Coils"/>
    </source>
</evidence>
<accession>A0A9X2YKI2</accession>
<evidence type="ECO:0000256" key="3">
    <source>
        <dbReference type="ARBA" id="ARBA00022741"/>
    </source>
</evidence>
<dbReference type="GO" id="GO:0097691">
    <property type="term" value="C:bacterial extracellular vesicle"/>
    <property type="evidence" value="ECO:0007669"/>
    <property type="project" value="UniProtKB-ARBA"/>
</dbReference>
<feature type="region of interest" description="Disordered" evidence="10">
    <location>
        <begin position="586"/>
        <end position="619"/>
    </location>
</feature>
<dbReference type="SUPFAM" id="SSF53067">
    <property type="entry name" value="Actin-like ATPase domain"/>
    <property type="match status" value="2"/>
</dbReference>
<dbReference type="PROSITE" id="PS00329">
    <property type="entry name" value="HSP70_2"/>
    <property type="match status" value="1"/>
</dbReference>
<feature type="coiled-coil region" evidence="9">
    <location>
        <begin position="224"/>
        <end position="251"/>
    </location>
</feature>
<dbReference type="InterPro" id="IPR013126">
    <property type="entry name" value="Hsp_70_fam"/>
</dbReference>
<keyword evidence="12" id="KW-1185">Reference proteome</keyword>
<dbReference type="InterPro" id="IPR029048">
    <property type="entry name" value="HSP70_C_sf"/>
</dbReference>
<dbReference type="InterPro" id="IPR043129">
    <property type="entry name" value="ATPase_NBD"/>
</dbReference>
<dbReference type="InterPro" id="IPR012725">
    <property type="entry name" value="Chaperone_DnaK"/>
</dbReference>
<dbReference type="GO" id="GO:0051082">
    <property type="term" value="F:unfolded protein binding"/>
    <property type="evidence" value="ECO:0007669"/>
    <property type="project" value="InterPro"/>
</dbReference>
<dbReference type="SUPFAM" id="SSF100920">
    <property type="entry name" value="Heat shock protein 70kD (HSP70), peptide-binding domain"/>
    <property type="match status" value="1"/>
</dbReference>
<feature type="compositionally biased region" description="Low complexity" evidence="10">
    <location>
        <begin position="586"/>
        <end position="596"/>
    </location>
</feature>
<comment type="similarity">
    <text evidence="1 7 8">Belongs to the heat shock protein 70 family.</text>
</comment>
<keyword evidence="6 7" id="KW-0143">Chaperone</keyword>
<dbReference type="GO" id="GO:0140662">
    <property type="term" value="F:ATP-dependent protein folding chaperone"/>
    <property type="evidence" value="ECO:0007669"/>
    <property type="project" value="InterPro"/>
</dbReference>
<dbReference type="FunFam" id="1.20.1270.10:FF:000001">
    <property type="entry name" value="Molecular chaperone DnaK"/>
    <property type="match status" value="1"/>
</dbReference>
<dbReference type="SUPFAM" id="SSF100934">
    <property type="entry name" value="Heat shock protein 70kD (HSP70), C-terminal subdomain"/>
    <property type="match status" value="1"/>
</dbReference>
<keyword evidence="3 7" id="KW-0547">Nucleotide-binding</keyword>
<dbReference type="EMBL" id="JACKVK010000008">
    <property type="protein sequence ID" value="MCV7421017.1"/>
    <property type="molecule type" value="Genomic_DNA"/>
</dbReference>
<comment type="induction">
    <text evidence="7">By stress conditions e.g. heat shock.</text>
</comment>
<keyword evidence="9" id="KW-0175">Coiled coil</keyword>
<dbReference type="InterPro" id="IPR018181">
    <property type="entry name" value="Heat_shock_70_CS"/>
</dbReference>
<evidence type="ECO:0000256" key="2">
    <source>
        <dbReference type="ARBA" id="ARBA00022553"/>
    </source>
</evidence>
<dbReference type="NCBIfam" id="TIGR02350">
    <property type="entry name" value="prok_dnaK"/>
    <property type="match status" value="1"/>
</dbReference>
<feature type="modified residue" description="Phosphothreonine; by autocatalysis" evidence="7">
    <location>
        <position position="175"/>
    </location>
</feature>
<comment type="function">
    <text evidence="7">Acts as a chaperone.</text>
</comment>
<dbReference type="RefSeq" id="WP_263995802.1">
    <property type="nucleotide sequence ID" value="NZ_JACKVK010000008.1"/>
</dbReference>
<dbReference type="NCBIfam" id="NF001413">
    <property type="entry name" value="PRK00290.1"/>
    <property type="match status" value="1"/>
</dbReference>
<dbReference type="GO" id="GO:0005524">
    <property type="term" value="F:ATP binding"/>
    <property type="evidence" value="ECO:0007669"/>
    <property type="project" value="UniProtKB-UniRule"/>
</dbReference>
<evidence type="ECO:0000256" key="4">
    <source>
        <dbReference type="ARBA" id="ARBA00022840"/>
    </source>
</evidence>
<dbReference type="FunFam" id="3.90.640.10:FF:000003">
    <property type="entry name" value="Molecular chaperone DnaK"/>
    <property type="match status" value="1"/>
</dbReference>
<dbReference type="PROSITE" id="PS00297">
    <property type="entry name" value="HSP70_1"/>
    <property type="match status" value="1"/>
</dbReference>
<dbReference type="PROSITE" id="PS01036">
    <property type="entry name" value="HSP70_3"/>
    <property type="match status" value="1"/>
</dbReference>
<reference evidence="11" key="1">
    <citation type="submission" date="2020-07" db="EMBL/GenBank/DDBJ databases">
        <authorList>
            <person name="Pettersson B.M.F."/>
            <person name="Behra P.R.K."/>
            <person name="Ramesh M."/>
            <person name="Das S."/>
            <person name="Dasgupta S."/>
            <person name="Kirsebom L.A."/>
        </authorList>
    </citation>
    <scope>NUCLEOTIDE SEQUENCE</scope>
    <source>
        <strain evidence="11">DSM 44838</strain>
    </source>
</reference>
<dbReference type="Pfam" id="PF00012">
    <property type="entry name" value="HSP70"/>
    <property type="match status" value="2"/>
</dbReference>
<protein>
    <recommendedName>
        <fullName evidence="7">Chaperone protein DnaK</fullName>
    </recommendedName>
    <alternativeName>
        <fullName evidence="7">HSP70</fullName>
    </alternativeName>
    <alternativeName>
        <fullName evidence="7">Heat shock 70 kDa protein</fullName>
    </alternativeName>
    <alternativeName>
        <fullName evidence="7">Heat shock protein 70</fullName>
    </alternativeName>
</protein>
<evidence type="ECO:0000256" key="10">
    <source>
        <dbReference type="SAM" id="MobiDB-lite"/>
    </source>
</evidence>
<dbReference type="Gene3D" id="1.20.1270.10">
    <property type="match status" value="1"/>
</dbReference>
<dbReference type="CDD" id="cd10234">
    <property type="entry name" value="ASKHA_NBD_HSP70_DnaK-like"/>
    <property type="match status" value="1"/>
</dbReference>
<dbReference type="Gene3D" id="3.30.420.40">
    <property type="match status" value="2"/>
</dbReference>
<gene>
    <name evidence="7 11" type="primary">dnaK</name>
    <name evidence="11" type="ORF">H7K45_10750</name>
</gene>
<evidence type="ECO:0000313" key="12">
    <source>
        <dbReference type="Proteomes" id="UP001141629"/>
    </source>
</evidence>